<reference evidence="4" key="1">
    <citation type="journal article" date="2010" name="PLoS Genet.">
        <title>The genome of a pathogenic rhodococcus: cooptive virulence underpinned by key gene acquisitions.</title>
        <authorList>
            <person name="Letek M."/>
            <person name="Gonzalez P."/>
            <person name="Macarthur I."/>
            <person name="Rodriguez H."/>
            <person name="Freeman T.C."/>
            <person name="Valero-Rello A."/>
            <person name="Blanco M."/>
            <person name="Buckley T."/>
            <person name="Cherevach I."/>
            <person name="Fahey R."/>
            <person name="Hapeshi A."/>
            <person name="Holdstock J."/>
            <person name="Leadon D."/>
            <person name="Navas J."/>
            <person name="Ocampo A."/>
            <person name="Quail M.A."/>
            <person name="Sanders M."/>
            <person name="Scortti M.M."/>
            <person name="Prescott J.F."/>
            <person name="Fogarty U."/>
            <person name="Meijer W.G."/>
            <person name="Parkhill J."/>
            <person name="Bentley S.D."/>
            <person name="Vazquez-Boland J.A."/>
        </authorList>
    </citation>
    <scope>NUCLEOTIDE SEQUENCE [LARGE SCALE GENOMIC DNA]</scope>
    <source>
        <strain evidence="4 5">103S</strain>
    </source>
</reference>
<gene>
    <name evidence="4" type="ordered locus">REQ_16470</name>
</gene>
<protein>
    <submittedName>
        <fullName evidence="4">Secreted protein</fullName>
    </submittedName>
</protein>
<dbReference type="PANTHER" id="PTHR10264">
    <property type="entry name" value="BAND 7 PROTEIN-RELATED"/>
    <property type="match status" value="1"/>
</dbReference>
<dbReference type="KEGG" id="req:REQ_16470"/>
<evidence type="ECO:0000313" key="4">
    <source>
        <dbReference type="EMBL" id="CBH47721.1"/>
    </source>
</evidence>
<name>A0A3S5Y5H0_RHOH1</name>
<evidence type="ECO:0000256" key="2">
    <source>
        <dbReference type="SAM" id="MobiDB-lite"/>
    </source>
</evidence>
<dbReference type="EMBL" id="FN563149">
    <property type="protein sequence ID" value="CBH47721.1"/>
    <property type="molecule type" value="Genomic_DNA"/>
</dbReference>
<dbReference type="PRINTS" id="PR00721">
    <property type="entry name" value="STOMATIN"/>
</dbReference>
<evidence type="ECO:0000259" key="3">
    <source>
        <dbReference type="SMART" id="SM00244"/>
    </source>
</evidence>
<dbReference type="InterPro" id="IPR001972">
    <property type="entry name" value="Stomatin_HflK_fam"/>
</dbReference>
<dbReference type="InterPro" id="IPR001107">
    <property type="entry name" value="Band_7"/>
</dbReference>
<dbReference type="PANTHER" id="PTHR10264:SF19">
    <property type="entry name" value="AT06885P-RELATED"/>
    <property type="match status" value="1"/>
</dbReference>
<sequence>MLTTIILAVIVVALLAVIVASAAVRVLREYERGVLFRLGRLVDLRGPGLVLLIPAVDRMVRVSLRTVTLNVPMQEVITRDNVPVKVTAVAYFRVVDADRAIVGVEDYFAATSQIAQTTLRSILGKAELDSLLAERERLNEDLQKVIDQQTEPWGVKVTTVEIKDVEIPRDMQRAIARQAEAERERRAKIINAEAEFQASARLAEAADIISRNPTTLQLRYLQTLGELGGESTSTVVFPVPIDLVRPFLAGDSVPAPSTSSERPALRGRSDMESLIAGWTSVRADAQRAGR</sequence>
<proteinExistence type="inferred from homology"/>
<dbReference type="InterPro" id="IPR043202">
    <property type="entry name" value="Band-7_stomatin-like"/>
</dbReference>
<dbReference type="InterPro" id="IPR036013">
    <property type="entry name" value="Band_7/SPFH_dom_sf"/>
</dbReference>
<dbReference type="FunFam" id="3.30.479.30:FF:000004">
    <property type="entry name" value="Putative membrane protease family, stomatin"/>
    <property type="match status" value="1"/>
</dbReference>
<evidence type="ECO:0000256" key="1">
    <source>
        <dbReference type="ARBA" id="ARBA00008164"/>
    </source>
</evidence>
<dbReference type="AlphaFoldDB" id="A0A3S5Y5H0"/>
<dbReference type="CDD" id="cd08826">
    <property type="entry name" value="SPFH_eoslipins_u1"/>
    <property type="match status" value="1"/>
</dbReference>
<dbReference type="SMART" id="SM00244">
    <property type="entry name" value="PHB"/>
    <property type="match status" value="1"/>
</dbReference>
<dbReference type="Gene3D" id="3.30.479.30">
    <property type="entry name" value="Band 7 domain"/>
    <property type="match status" value="1"/>
</dbReference>
<organism evidence="4">
    <name type="scientific">Rhodococcus hoagii (strain 103S)</name>
    <name type="common">Rhodococcus equi</name>
    <dbReference type="NCBI Taxonomy" id="685727"/>
    <lineage>
        <taxon>Bacteria</taxon>
        <taxon>Bacillati</taxon>
        <taxon>Actinomycetota</taxon>
        <taxon>Actinomycetes</taxon>
        <taxon>Mycobacteriales</taxon>
        <taxon>Nocardiaceae</taxon>
        <taxon>Prescottella</taxon>
    </lineage>
</organism>
<dbReference type="Proteomes" id="UP001154400">
    <property type="component" value="Chromosome"/>
</dbReference>
<dbReference type="SUPFAM" id="SSF117892">
    <property type="entry name" value="Band 7/SPFH domain"/>
    <property type="match status" value="1"/>
</dbReference>
<dbReference type="GO" id="GO:0098552">
    <property type="term" value="C:side of membrane"/>
    <property type="evidence" value="ECO:0007669"/>
    <property type="project" value="UniProtKB-ARBA"/>
</dbReference>
<dbReference type="GO" id="GO:0005886">
    <property type="term" value="C:plasma membrane"/>
    <property type="evidence" value="ECO:0007669"/>
    <property type="project" value="InterPro"/>
</dbReference>
<feature type="domain" description="Band 7" evidence="3">
    <location>
        <begin position="22"/>
        <end position="179"/>
    </location>
</feature>
<evidence type="ECO:0000313" key="5">
    <source>
        <dbReference type="Proteomes" id="UP000006892"/>
    </source>
</evidence>
<comment type="similarity">
    <text evidence="1">Belongs to the band 7/mec-2 family.</text>
</comment>
<accession>A0A3S5Y5H0</accession>
<dbReference type="Pfam" id="PF01145">
    <property type="entry name" value="Band_7"/>
    <property type="match status" value="1"/>
</dbReference>
<dbReference type="Gene3D" id="6.10.250.2090">
    <property type="match status" value="1"/>
</dbReference>
<feature type="region of interest" description="Disordered" evidence="2">
    <location>
        <begin position="250"/>
        <end position="271"/>
    </location>
</feature>